<name>A0AAW2IWE8_9LAMI</name>
<gene>
    <name evidence="1" type="ORF">Scaly_2789500</name>
</gene>
<reference evidence="1" key="2">
    <citation type="journal article" date="2024" name="Plant">
        <title>Genomic evolution and insights into agronomic trait innovations of Sesamum species.</title>
        <authorList>
            <person name="Miao H."/>
            <person name="Wang L."/>
            <person name="Qu L."/>
            <person name="Liu H."/>
            <person name="Sun Y."/>
            <person name="Le M."/>
            <person name="Wang Q."/>
            <person name="Wei S."/>
            <person name="Zheng Y."/>
            <person name="Lin W."/>
            <person name="Duan Y."/>
            <person name="Cao H."/>
            <person name="Xiong S."/>
            <person name="Wang X."/>
            <person name="Wei L."/>
            <person name="Li C."/>
            <person name="Ma Q."/>
            <person name="Ju M."/>
            <person name="Zhao R."/>
            <person name="Li G."/>
            <person name="Mu C."/>
            <person name="Tian Q."/>
            <person name="Mei H."/>
            <person name="Zhang T."/>
            <person name="Gao T."/>
            <person name="Zhang H."/>
        </authorList>
    </citation>
    <scope>NUCLEOTIDE SEQUENCE</scope>
    <source>
        <strain evidence="1">KEN8</strain>
    </source>
</reference>
<proteinExistence type="predicted"/>
<dbReference type="InterPro" id="IPR053303">
    <property type="entry name" value="Chloroplast_PPR"/>
</dbReference>
<dbReference type="PANTHER" id="PTHR47935:SF1">
    <property type="entry name" value="PENTATRICOPEPTIDE REPEAT-CONTAINING PROTEIN MRL1, CHLOROPLASTIC"/>
    <property type="match status" value="1"/>
</dbReference>
<dbReference type="EMBL" id="JACGWM010001870">
    <property type="protein sequence ID" value="KAL0286546.1"/>
    <property type="molecule type" value="Genomic_DNA"/>
</dbReference>
<protein>
    <submittedName>
        <fullName evidence="1">Pentatricopeptide repeat-containing protein MRL1, chloroplastic</fullName>
    </submittedName>
</protein>
<accession>A0AAW2IWE8</accession>
<reference evidence="1" key="1">
    <citation type="submission" date="2020-06" db="EMBL/GenBank/DDBJ databases">
        <authorList>
            <person name="Li T."/>
            <person name="Hu X."/>
            <person name="Zhang T."/>
            <person name="Song X."/>
            <person name="Zhang H."/>
            <person name="Dai N."/>
            <person name="Sheng W."/>
            <person name="Hou X."/>
            <person name="Wei L."/>
        </authorList>
    </citation>
    <scope>NUCLEOTIDE SEQUENCE</scope>
    <source>
        <strain evidence="1">KEN8</strain>
        <tissue evidence="1">Leaf</tissue>
    </source>
</reference>
<comment type="caution">
    <text evidence="1">The sequence shown here is derived from an EMBL/GenBank/DDBJ whole genome shotgun (WGS) entry which is preliminary data.</text>
</comment>
<evidence type="ECO:0000313" key="1">
    <source>
        <dbReference type="EMBL" id="KAL0286546.1"/>
    </source>
</evidence>
<dbReference type="PANTHER" id="PTHR47935">
    <property type="entry name" value="PENTATRICOPEPTIDE REPEAT-CONTAINING PROTEIN MRL1, CHLOROPLASTIC"/>
    <property type="match status" value="1"/>
</dbReference>
<dbReference type="AlphaFoldDB" id="A0AAW2IWE8"/>
<sequence length="115" mass="12986">MNMENTDYPVAAPTKDELSQVLSCLQLPHDVSIRNRLIENLRLNTDSLIDRFGEYDPRAFSLLEEAVSLGVIPIVVDVRNFQVHTTELREALEKKLSGQNLISLPEIQVLRRSGA</sequence>
<organism evidence="1">
    <name type="scientific">Sesamum calycinum</name>
    <dbReference type="NCBI Taxonomy" id="2727403"/>
    <lineage>
        <taxon>Eukaryota</taxon>
        <taxon>Viridiplantae</taxon>
        <taxon>Streptophyta</taxon>
        <taxon>Embryophyta</taxon>
        <taxon>Tracheophyta</taxon>
        <taxon>Spermatophyta</taxon>
        <taxon>Magnoliopsida</taxon>
        <taxon>eudicotyledons</taxon>
        <taxon>Gunneridae</taxon>
        <taxon>Pentapetalae</taxon>
        <taxon>asterids</taxon>
        <taxon>lamiids</taxon>
        <taxon>Lamiales</taxon>
        <taxon>Pedaliaceae</taxon>
        <taxon>Sesamum</taxon>
    </lineage>
</organism>